<accession>A0A8J8GCA9</accession>
<dbReference type="Gene3D" id="1.25.40.10">
    <property type="entry name" value="Tetratricopeptide repeat domain"/>
    <property type="match status" value="1"/>
</dbReference>
<dbReference type="InterPro" id="IPR048301">
    <property type="entry name" value="NucS_C"/>
</dbReference>
<evidence type="ECO:0000313" key="4">
    <source>
        <dbReference type="Proteomes" id="UP000610746"/>
    </source>
</evidence>
<dbReference type="GO" id="GO:0004519">
    <property type="term" value="F:endonuclease activity"/>
    <property type="evidence" value="ECO:0007669"/>
    <property type="project" value="InterPro"/>
</dbReference>
<evidence type="ECO:0000256" key="1">
    <source>
        <dbReference type="PROSITE-ProRule" id="PRU00339"/>
    </source>
</evidence>
<keyword evidence="1" id="KW-0802">TPR repeat</keyword>
<proteinExistence type="predicted"/>
<dbReference type="Gene3D" id="3.40.1350.10">
    <property type="match status" value="1"/>
</dbReference>
<sequence>MIDKIIYLLEELKVNYNKDLLEKTLTCINEEITVNDLLEEKVKIREAINGQQEEFYNALAFEFVQDLNEFPEMYFMVWEPMLYFFNEYTNDVFFKTALEFAHDSNATSYLNGLLQLEKGNFRIALGYFNSIDHLVACYFTAICYLEEENYHNSIKQNEQLLKYLGSFTIPGNGINLLNYPGILTLQWNIHNDIGYAYNRINDLENALNCYKRSLDIFDLESNYEINHIHLIDDKVDEFTLFANNYLFSLEKTRDLQKCLNVLDFIISKYPLEFYYRKKRKNLQLQISTKSESEYVFNQIFKPKKPFNIVSFQSTKLISKEKNLEDMIVEQIKFGFKVFNKSLEIYQDENIFGRQYVIPEINGRLDLLLIDKENDQLYIIELKRNECGIEVVEQIEKYIEALSIHLNKKIKGIICLHKTNNELTELVKTNNSIELFTYNFEFTKED</sequence>
<dbReference type="Proteomes" id="UP000610746">
    <property type="component" value="Unassembled WGS sequence"/>
</dbReference>
<keyword evidence="4" id="KW-1185">Reference proteome</keyword>
<protein>
    <submittedName>
        <fullName evidence="3">Tetratricopeptide (TPR) repeat protein</fullName>
    </submittedName>
</protein>
<comment type="caution">
    <text evidence="3">The sequence shown here is derived from an EMBL/GenBank/DDBJ whole genome shotgun (WGS) entry which is preliminary data.</text>
</comment>
<evidence type="ECO:0000259" key="2">
    <source>
        <dbReference type="Pfam" id="PF01939"/>
    </source>
</evidence>
<evidence type="ECO:0000313" key="3">
    <source>
        <dbReference type="EMBL" id="NRS93599.1"/>
    </source>
</evidence>
<name>A0A8J8GCA9_9FLAO</name>
<dbReference type="GO" id="GO:0003676">
    <property type="term" value="F:nucleic acid binding"/>
    <property type="evidence" value="ECO:0007669"/>
    <property type="project" value="InterPro"/>
</dbReference>
<dbReference type="InterPro" id="IPR011856">
    <property type="entry name" value="tRNA_endonuc-like_dom_sf"/>
</dbReference>
<dbReference type="InterPro" id="IPR011990">
    <property type="entry name" value="TPR-like_helical_dom_sf"/>
</dbReference>
<organism evidence="3 4">
    <name type="scientific">Frigoriflavimonas asaccharolytica</name>
    <dbReference type="NCBI Taxonomy" id="2735899"/>
    <lineage>
        <taxon>Bacteria</taxon>
        <taxon>Pseudomonadati</taxon>
        <taxon>Bacteroidota</taxon>
        <taxon>Flavobacteriia</taxon>
        <taxon>Flavobacteriales</taxon>
        <taxon>Weeksellaceae</taxon>
        <taxon>Frigoriflavimonas</taxon>
    </lineage>
</organism>
<gene>
    <name evidence="3" type="ORF">HNQ03_002690</name>
</gene>
<reference evidence="3" key="1">
    <citation type="submission" date="2020-05" db="EMBL/GenBank/DDBJ databases">
        <title>Genomic Encyclopedia of Type Strains, Phase IV (KMG-V): Genome sequencing to study the core and pangenomes of soil and plant-associated prokaryotes.</title>
        <authorList>
            <person name="Whitman W."/>
        </authorList>
    </citation>
    <scope>NUCLEOTIDE SEQUENCE</scope>
    <source>
        <strain evidence="3">16F</strain>
    </source>
</reference>
<dbReference type="Pfam" id="PF01939">
    <property type="entry name" value="NucS_C"/>
    <property type="match status" value="1"/>
</dbReference>
<dbReference type="AlphaFoldDB" id="A0A8J8GCA9"/>
<dbReference type="InterPro" id="IPR019734">
    <property type="entry name" value="TPR_rpt"/>
</dbReference>
<feature type="domain" description="Endonuclease NucS C-terminal" evidence="2">
    <location>
        <begin position="351"/>
        <end position="430"/>
    </location>
</feature>
<dbReference type="SUPFAM" id="SSF48452">
    <property type="entry name" value="TPR-like"/>
    <property type="match status" value="1"/>
</dbReference>
<dbReference type="RefSeq" id="WP_173780151.1">
    <property type="nucleotide sequence ID" value="NZ_JABSNO010000024.1"/>
</dbReference>
<dbReference type="PROSITE" id="PS50005">
    <property type="entry name" value="TPR"/>
    <property type="match status" value="1"/>
</dbReference>
<feature type="repeat" description="TPR" evidence="1">
    <location>
        <begin position="187"/>
        <end position="220"/>
    </location>
</feature>
<dbReference type="EMBL" id="JABSNO010000024">
    <property type="protein sequence ID" value="NRS93599.1"/>
    <property type="molecule type" value="Genomic_DNA"/>
</dbReference>